<proteinExistence type="predicted"/>
<keyword evidence="3" id="KW-1185">Reference proteome</keyword>
<organism evidence="2 3">
    <name type="scientific">Nocardioides ganghwensis</name>
    <dbReference type="NCBI Taxonomy" id="252230"/>
    <lineage>
        <taxon>Bacteria</taxon>
        <taxon>Bacillati</taxon>
        <taxon>Actinomycetota</taxon>
        <taxon>Actinomycetes</taxon>
        <taxon>Propionibacteriales</taxon>
        <taxon>Nocardioidaceae</taxon>
        <taxon>Nocardioides</taxon>
    </lineage>
</organism>
<accession>A0A4Q2SGF0</accession>
<protein>
    <recommendedName>
        <fullName evidence="1">DUF7379 domain-containing protein</fullName>
    </recommendedName>
</protein>
<name>A0A4Q2SGF0_9ACTN</name>
<sequence>MSEQLNPEGTPVVVGPVAIRTFGLTGEVEVHLAGSSGMRGEEQATPDLLESLARAGMAEQLSVVVSHHSELTPSAGTRAAGGADDIVLEVPAPGEDNGQVLLYAAEDGSLSWHLPDDIAPTDVPTRGGERRSYRIPRTVVPAVGPVDTGHRGLLGAVGTKVLKVLVFPLVDPLLGRVGDFFASRWEDRHRLNRVRWMGPDDYSRPTPVSFGPGDWSRLGEGRALLLVHGTFSTAHGAFGSLPPEAMTALHAAYGGRVAAFDHHSVSASPAENVALFSSLVPTGVQLELDLVTHSRGGLVGRELAALETVRVHGIVQVAAPNGGTVLADREHLSDLLGRLTNIVQFIPDNGVTDTLGLILAVVKQVAVSAVGGLDGITCMEPRGTYLESLNARPAVPAALFAIAADYEPPSGSPLGRIVRDGATDLVFRTDDNDLVVPTTGCFDVPGAPGFPVGSRLVLDSGRGIEHCSFFRDEEVVEHLLRWLPSP</sequence>
<dbReference type="Proteomes" id="UP000293291">
    <property type="component" value="Unassembled WGS sequence"/>
</dbReference>
<dbReference type="OrthoDB" id="8773014at2"/>
<evidence type="ECO:0000313" key="2">
    <source>
        <dbReference type="EMBL" id="RYC02934.1"/>
    </source>
</evidence>
<dbReference type="InterPro" id="IPR055803">
    <property type="entry name" value="DUF7379"/>
</dbReference>
<evidence type="ECO:0000313" key="3">
    <source>
        <dbReference type="Proteomes" id="UP000293291"/>
    </source>
</evidence>
<gene>
    <name evidence="2" type="ORF">EUA07_07210</name>
</gene>
<dbReference type="RefSeq" id="WP_129454336.1">
    <property type="nucleotide sequence ID" value="NZ_JACXYX010000010.1"/>
</dbReference>
<dbReference type="SUPFAM" id="SSF53474">
    <property type="entry name" value="alpha/beta-Hydrolases"/>
    <property type="match status" value="1"/>
</dbReference>
<evidence type="ECO:0000259" key="1">
    <source>
        <dbReference type="Pfam" id="PF24096"/>
    </source>
</evidence>
<dbReference type="InterPro" id="IPR029058">
    <property type="entry name" value="AB_hydrolase_fold"/>
</dbReference>
<dbReference type="Pfam" id="PF24096">
    <property type="entry name" value="DUF7379"/>
    <property type="match status" value="1"/>
</dbReference>
<reference evidence="2 3" key="1">
    <citation type="submission" date="2019-01" db="EMBL/GenBank/DDBJ databases">
        <title>Novel species of Nocardioides.</title>
        <authorList>
            <person name="Liu Q."/>
            <person name="Xin Y.-H."/>
        </authorList>
    </citation>
    <scope>NUCLEOTIDE SEQUENCE [LARGE SCALE GENOMIC DNA]</scope>
    <source>
        <strain evidence="2 3">CGMCC 4.6875</strain>
    </source>
</reference>
<comment type="caution">
    <text evidence="2">The sequence shown here is derived from an EMBL/GenBank/DDBJ whole genome shotgun (WGS) entry which is preliminary data.</text>
</comment>
<dbReference type="EMBL" id="SDWU01000007">
    <property type="protein sequence ID" value="RYC02934.1"/>
    <property type="molecule type" value="Genomic_DNA"/>
</dbReference>
<dbReference type="Gene3D" id="3.40.50.1820">
    <property type="entry name" value="alpha/beta hydrolase"/>
    <property type="match status" value="1"/>
</dbReference>
<dbReference type="AlphaFoldDB" id="A0A4Q2SGF0"/>
<feature type="domain" description="DUF7379" evidence="1">
    <location>
        <begin position="224"/>
        <end position="390"/>
    </location>
</feature>